<dbReference type="InterPro" id="IPR000868">
    <property type="entry name" value="Isochorismatase-like_dom"/>
</dbReference>
<reference evidence="2 3" key="1">
    <citation type="submission" date="2017-05" db="EMBL/GenBank/DDBJ databases">
        <title>Genomic insights into alkan degradation activity of Oleiphilus messinensis.</title>
        <authorList>
            <person name="Kozyavkin S.A."/>
            <person name="Slesarev A.I."/>
            <person name="Golyshin P.N."/>
            <person name="Korzhenkov A."/>
            <person name="Golyshina O.N."/>
            <person name="Toshchakov S.V."/>
        </authorList>
    </citation>
    <scope>NUCLEOTIDE SEQUENCE [LARGE SCALE GENOMIC DNA]</scope>
    <source>
        <strain evidence="2 3">ME102</strain>
    </source>
</reference>
<dbReference type="Proteomes" id="UP000196027">
    <property type="component" value="Chromosome"/>
</dbReference>
<protein>
    <submittedName>
        <fullName evidence="2">Nicotinamidase-like amidase</fullName>
    </submittedName>
</protein>
<dbReference type="EMBL" id="CP021425">
    <property type="protein sequence ID" value="ARU54190.1"/>
    <property type="molecule type" value="Genomic_DNA"/>
</dbReference>
<evidence type="ECO:0000313" key="2">
    <source>
        <dbReference type="EMBL" id="ARU54190.1"/>
    </source>
</evidence>
<gene>
    <name evidence="2" type="ORF">OLMES_0081</name>
</gene>
<dbReference type="CDD" id="cd01012">
    <property type="entry name" value="YcaC_related"/>
    <property type="match status" value="1"/>
</dbReference>
<dbReference type="RefSeq" id="WP_087459419.1">
    <property type="nucleotide sequence ID" value="NZ_CP021425.1"/>
</dbReference>
<dbReference type="AlphaFoldDB" id="A0A1Y0I1Q4"/>
<dbReference type="Pfam" id="PF00857">
    <property type="entry name" value="Isochorismatase"/>
    <property type="match status" value="1"/>
</dbReference>
<dbReference type="OrthoDB" id="9796958at2"/>
<dbReference type="PANTHER" id="PTHR14119:SF3">
    <property type="entry name" value="ISOCHORISMATASE DOMAIN-CONTAINING PROTEIN 2"/>
    <property type="match status" value="1"/>
</dbReference>
<dbReference type="InterPro" id="IPR050993">
    <property type="entry name" value="Isochorismatase_domain"/>
</dbReference>
<proteinExistence type="predicted"/>
<dbReference type="KEGG" id="ome:OLMES_0081"/>
<organism evidence="2 3">
    <name type="scientific">Oleiphilus messinensis</name>
    <dbReference type="NCBI Taxonomy" id="141451"/>
    <lineage>
        <taxon>Bacteria</taxon>
        <taxon>Pseudomonadati</taxon>
        <taxon>Pseudomonadota</taxon>
        <taxon>Gammaproteobacteria</taxon>
        <taxon>Oceanospirillales</taxon>
        <taxon>Oleiphilaceae</taxon>
        <taxon>Oleiphilus</taxon>
    </lineage>
</organism>
<dbReference type="PANTHER" id="PTHR14119">
    <property type="entry name" value="HYDROLASE"/>
    <property type="match status" value="1"/>
</dbReference>
<evidence type="ECO:0000259" key="1">
    <source>
        <dbReference type="Pfam" id="PF00857"/>
    </source>
</evidence>
<keyword evidence="3" id="KW-1185">Reference proteome</keyword>
<evidence type="ECO:0000313" key="3">
    <source>
        <dbReference type="Proteomes" id="UP000196027"/>
    </source>
</evidence>
<dbReference type="Gene3D" id="3.40.50.850">
    <property type="entry name" value="Isochorismatase-like"/>
    <property type="match status" value="1"/>
</dbReference>
<sequence>MLNRDNAILVVVDVQGKLAQLMFEKSALFKGLYQAVAGCRILDVPVLWLEQLPDKLGSTIPEVADQLPDLLPIAKSSFGCMGSIEFREALYTSGRKHIILCGIETHICVYQSAVQLLEAGYEVTILEDATSSRTPENRSLGVRKMISKGVSPSSVEMLLFELMGDATDPDFREVALLIK</sequence>
<accession>A0A1Y0I1Q4</accession>
<dbReference type="InterPro" id="IPR036380">
    <property type="entry name" value="Isochorismatase-like_sf"/>
</dbReference>
<dbReference type="SUPFAM" id="SSF52499">
    <property type="entry name" value="Isochorismatase-like hydrolases"/>
    <property type="match status" value="1"/>
</dbReference>
<feature type="domain" description="Isochorismatase-like" evidence="1">
    <location>
        <begin position="8"/>
        <end position="155"/>
    </location>
</feature>
<name>A0A1Y0I1Q4_9GAMM</name>